<dbReference type="Gene3D" id="3.50.50.60">
    <property type="entry name" value="FAD/NAD(P)-binding domain"/>
    <property type="match status" value="2"/>
</dbReference>
<dbReference type="OrthoDB" id="8801399at2"/>
<evidence type="ECO:0000313" key="2">
    <source>
        <dbReference type="EMBL" id="MDG5974649.1"/>
    </source>
</evidence>
<dbReference type="RefSeq" id="WP_068172613.1">
    <property type="nucleotide sequence ID" value="NZ_AOGK01000003.1"/>
</dbReference>
<dbReference type="Proteomes" id="UP001152876">
    <property type="component" value="Unassembled WGS sequence"/>
</dbReference>
<accession>A0A9X4NRC6</accession>
<comment type="caution">
    <text evidence="2">The sequence shown here is derived from an EMBL/GenBank/DDBJ whole genome shotgun (WGS) entry which is preliminary data.</text>
</comment>
<dbReference type="AlphaFoldDB" id="A0A9X4NRC6"/>
<name>A0A9X4NRC6_9BURK</name>
<reference evidence="2" key="1">
    <citation type="submission" date="2013-01" db="EMBL/GenBank/DDBJ databases">
        <title>Genome draft of Hydrogenophaga taeniospiralis 2K1.</title>
        <authorList>
            <person name="Gomila M."/>
            <person name="Lalucat J."/>
        </authorList>
    </citation>
    <scope>NUCLEOTIDE SEQUENCE</scope>
    <source>
        <strain evidence="2">CCUG 15921</strain>
    </source>
</reference>
<gene>
    <name evidence="2" type="ORF">H010_05252</name>
</gene>
<sequence>MRKIMIVGAGQAGLQLGIGLLQRGYRVSITSNRTPEDLRTGKVLSSQCMFHDSLQLERDRGLNFWEAECPPVEGISFTVPHPELPGEKAMSWGHRLDHKAQSVDQRVKVPGWMAEFSRLGGELLMHEAGMDDLERWTQDHDLVIVAAGKGAIAQMFQRDASRSPYDQPQRALALTYVHGMAPRPEYSAVNFNLIPGVGEYFVFPALTVSGPCEIMVFEGVPGGPMDCWGDVATPAQHLALSKEILGKFLPWEAARCTQVELTDANGILAGRFAPTVRKPVGQLPSGRVVMGMADAVMLNDPITGQGSNNAAKFANAVERAIVAHGDQPFDAAFMQQTFEAFWAGYGHHATDWTNAMLSPPPPHVLKVLGAACGEPRVARRIVNGFNDPTDFVNFFMTPDKVDAYLEAVPA</sequence>
<proteinExistence type="predicted"/>
<evidence type="ECO:0000259" key="1">
    <source>
        <dbReference type="Pfam" id="PF17885"/>
    </source>
</evidence>
<dbReference type="SUPFAM" id="SSF51905">
    <property type="entry name" value="FAD/NAD(P)-binding domain"/>
    <property type="match status" value="1"/>
</dbReference>
<dbReference type="Gene3D" id="3.30.9.40">
    <property type="match status" value="1"/>
</dbReference>
<feature type="domain" description="Styrene monooxygenase StyA putative substrate binding" evidence="1">
    <location>
        <begin position="148"/>
        <end position="255"/>
    </location>
</feature>
<dbReference type="InterPro" id="IPR036188">
    <property type="entry name" value="FAD/NAD-bd_sf"/>
</dbReference>
<organism evidence="2 3">
    <name type="scientific">Hydrogenophaga taeniospiralis CCUG 15921</name>
    <dbReference type="NCBI Taxonomy" id="1281780"/>
    <lineage>
        <taxon>Bacteria</taxon>
        <taxon>Pseudomonadati</taxon>
        <taxon>Pseudomonadota</taxon>
        <taxon>Betaproteobacteria</taxon>
        <taxon>Burkholderiales</taxon>
        <taxon>Comamonadaceae</taxon>
        <taxon>Hydrogenophaga</taxon>
    </lineage>
</organism>
<dbReference type="Pfam" id="PF17885">
    <property type="entry name" value="Smoa_sbd"/>
    <property type="match status" value="1"/>
</dbReference>
<dbReference type="EMBL" id="AOGK01000003">
    <property type="protein sequence ID" value="MDG5974649.1"/>
    <property type="molecule type" value="Genomic_DNA"/>
</dbReference>
<dbReference type="InterPro" id="IPR041654">
    <property type="entry name" value="StyA_sbd"/>
</dbReference>
<dbReference type="PRINTS" id="PR00420">
    <property type="entry name" value="RNGMNOXGNASE"/>
</dbReference>
<protein>
    <submittedName>
        <fullName evidence="2">Oxygenase, StyA1-like protein</fullName>
    </submittedName>
</protein>
<evidence type="ECO:0000313" key="3">
    <source>
        <dbReference type="Proteomes" id="UP001152876"/>
    </source>
</evidence>
<keyword evidence="3" id="KW-1185">Reference proteome</keyword>